<dbReference type="EMBL" id="JACGWJ010000028">
    <property type="protein sequence ID" value="KAL0306337.1"/>
    <property type="molecule type" value="Genomic_DNA"/>
</dbReference>
<keyword evidence="4" id="KW-0325">Glycoprotein</keyword>
<feature type="domain" description="Glycosyltransferase 61 catalytic" evidence="5">
    <location>
        <begin position="2"/>
        <end position="73"/>
    </location>
</feature>
<dbReference type="PANTHER" id="PTHR20961">
    <property type="entry name" value="GLYCOSYLTRANSFERASE"/>
    <property type="match status" value="1"/>
</dbReference>
<comment type="caution">
    <text evidence="6">The sequence shown here is derived from an EMBL/GenBank/DDBJ whole genome shotgun (WGS) entry which is preliminary data.</text>
</comment>
<protein>
    <submittedName>
        <fullName evidence="6">Alpha-1,3-arabinosyltransferase XAT3</fullName>
    </submittedName>
</protein>
<proteinExistence type="predicted"/>
<dbReference type="InterPro" id="IPR049625">
    <property type="entry name" value="Glyco_transf_61_cat"/>
</dbReference>
<evidence type="ECO:0000313" key="6">
    <source>
        <dbReference type="EMBL" id="KAL0306337.1"/>
    </source>
</evidence>
<accession>A0AAW2KJA0</accession>
<dbReference type="PANTHER" id="PTHR20961:SF108">
    <property type="entry name" value="GLYCOSYLTRANSFERASE"/>
    <property type="match status" value="1"/>
</dbReference>
<evidence type="ECO:0000256" key="1">
    <source>
        <dbReference type="ARBA" id="ARBA00004323"/>
    </source>
</evidence>
<evidence type="ECO:0000259" key="5">
    <source>
        <dbReference type="Pfam" id="PF04577"/>
    </source>
</evidence>
<dbReference type="InterPro" id="IPR007657">
    <property type="entry name" value="Glycosyltransferase_61"/>
</dbReference>
<evidence type="ECO:0000256" key="2">
    <source>
        <dbReference type="ARBA" id="ARBA00022676"/>
    </source>
</evidence>
<name>A0AAW2KJA0_SESRA</name>
<evidence type="ECO:0000256" key="4">
    <source>
        <dbReference type="ARBA" id="ARBA00023180"/>
    </source>
</evidence>
<evidence type="ECO:0000256" key="3">
    <source>
        <dbReference type="ARBA" id="ARBA00022679"/>
    </source>
</evidence>
<gene>
    <name evidence="6" type="ORF">Sradi_6051000</name>
</gene>
<keyword evidence="2" id="KW-0328">Glycosyltransferase</keyword>
<dbReference type="GO" id="GO:0000139">
    <property type="term" value="C:Golgi membrane"/>
    <property type="evidence" value="ECO:0007669"/>
    <property type="project" value="UniProtKB-SubCell"/>
</dbReference>
<dbReference type="AlphaFoldDB" id="A0AAW2KJA0"/>
<reference evidence="6" key="1">
    <citation type="submission" date="2020-06" db="EMBL/GenBank/DDBJ databases">
        <authorList>
            <person name="Li T."/>
            <person name="Hu X."/>
            <person name="Zhang T."/>
            <person name="Song X."/>
            <person name="Zhang H."/>
            <person name="Dai N."/>
            <person name="Sheng W."/>
            <person name="Hou X."/>
            <person name="Wei L."/>
        </authorList>
    </citation>
    <scope>NUCLEOTIDE SEQUENCE</scope>
    <source>
        <strain evidence="6">G02</strain>
        <tissue evidence="6">Leaf</tissue>
    </source>
</reference>
<dbReference type="GO" id="GO:0016763">
    <property type="term" value="F:pentosyltransferase activity"/>
    <property type="evidence" value="ECO:0007669"/>
    <property type="project" value="UniProtKB-ARBA"/>
</dbReference>
<keyword evidence="3" id="KW-0808">Transferase</keyword>
<dbReference type="Pfam" id="PF04577">
    <property type="entry name" value="Glyco_transf_61"/>
    <property type="match status" value="1"/>
</dbReference>
<sequence length="99" mass="10937">MLISREKTRKILNEDEMITMMKELGFLVIVARAEEARNMNKFANTVNSCSVLVGAHGAGLTNELFLPPGAVMVQVEILGWNGQQPTIMATQPPQCMFIT</sequence>
<comment type="subcellular location">
    <subcellularLocation>
        <location evidence="1">Golgi apparatus membrane</location>
        <topology evidence="1">Single-pass type II membrane protein</topology>
    </subcellularLocation>
</comment>
<organism evidence="6">
    <name type="scientific">Sesamum radiatum</name>
    <name type="common">Black benniseed</name>
    <dbReference type="NCBI Taxonomy" id="300843"/>
    <lineage>
        <taxon>Eukaryota</taxon>
        <taxon>Viridiplantae</taxon>
        <taxon>Streptophyta</taxon>
        <taxon>Embryophyta</taxon>
        <taxon>Tracheophyta</taxon>
        <taxon>Spermatophyta</taxon>
        <taxon>Magnoliopsida</taxon>
        <taxon>eudicotyledons</taxon>
        <taxon>Gunneridae</taxon>
        <taxon>Pentapetalae</taxon>
        <taxon>asterids</taxon>
        <taxon>lamiids</taxon>
        <taxon>Lamiales</taxon>
        <taxon>Pedaliaceae</taxon>
        <taxon>Sesamum</taxon>
    </lineage>
</organism>
<reference evidence="6" key="2">
    <citation type="journal article" date="2024" name="Plant">
        <title>Genomic evolution and insights into agronomic trait innovations of Sesamum species.</title>
        <authorList>
            <person name="Miao H."/>
            <person name="Wang L."/>
            <person name="Qu L."/>
            <person name="Liu H."/>
            <person name="Sun Y."/>
            <person name="Le M."/>
            <person name="Wang Q."/>
            <person name="Wei S."/>
            <person name="Zheng Y."/>
            <person name="Lin W."/>
            <person name="Duan Y."/>
            <person name="Cao H."/>
            <person name="Xiong S."/>
            <person name="Wang X."/>
            <person name="Wei L."/>
            <person name="Li C."/>
            <person name="Ma Q."/>
            <person name="Ju M."/>
            <person name="Zhao R."/>
            <person name="Li G."/>
            <person name="Mu C."/>
            <person name="Tian Q."/>
            <person name="Mei H."/>
            <person name="Zhang T."/>
            <person name="Gao T."/>
            <person name="Zhang H."/>
        </authorList>
    </citation>
    <scope>NUCLEOTIDE SEQUENCE</scope>
    <source>
        <strain evidence="6">G02</strain>
    </source>
</reference>